<proteinExistence type="predicted"/>
<gene>
    <name evidence="1" type="ORF">HPB49_012060</name>
</gene>
<sequence>MHNRGLTSSFSSAVLAERRQREGQDGGERSPARIRRPRATGLWCSADASCRRGHENRRRSVLCVLVMLPRFVAMNGCARERSSSPARASLSQPLRRMLILENFINGKFESVAETIENVDPSTGAVYSRLPNSGSREVEKAVQAAMQAFPTWSMKSPAERSKFLIRIADLIESRMDEFAQAESRDQGKPVWLARTVDIPRAVHNFRHFATTAQCDREMAIPQQTSNVLHYTVRSAVGVVAVIVPWNLPLYLLTFKLAPAMVYGNTVVAKPSELTSVTAWLLAKVFVDAGLPPGVVNFVFGFGPIVGDALVRHPNTKAISFTGSTKTGTTIAQMAAPHAKKLSLEMGGKNAAIVFEDADLKKCIATLIKASFLNQGEICLCTSRIYIHKKIYQKFTEMFVQESRKLKVGPPQSESVFMGALVSKEHLEKVKFYIKLAMEDGGKVLCGGLREEPETTFYHATLQGYFLLPTVITDLPHTSRCIQEEIFGPVTCLAPFDTDLEVVEKVNGVPYGLCASIWSKDVCRIHKMAQRLEVGTIWCNCWMVRHLHMPFGGMKMSGVGREGTDASKEFYTEVKSVCLDYS</sequence>
<keyword evidence="2" id="KW-1185">Reference proteome</keyword>
<protein>
    <submittedName>
        <fullName evidence="1">Uncharacterized protein</fullName>
    </submittedName>
</protein>
<accession>A0ACB8CX79</accession>
<name>A0ACB8CX79_DERSI</name>
<evidence type="ECO:0000313" key="1">
    <source>
        <dbReference type="EMBL" id="KAH7953774.1"/>
    </source>
</evidence>
<dbReference type="Proteomes" id="UP000821865">
    <property type="component" value="Chromosome 4"/>
</dbReference>
<dbReference type="EMBL" id="CM023473">
    <property type="protein sequence ID" value="KAH7953774.1"/>
    <property type="molecule type" value="Genomic_DNA"/>
</dbReference>
<evidence type="ECO:0000313" key="2">
    <source>
        <dbReference type="Proteomes" id="UP000821865"/>
    </source>
</evidence>
<reference evidence="1" key="1">
    <citation type="submission" date="2020-05" db="EMBL/GenBank/DDBJ databases">
        <title>Large-scale comparative analyses of tick genomes elucidate their genetic diversity and vector capacities.</title>
        <authorList>
            <person name="Jia N."/>
            <person name="Wang J."/>
            <person name="Shi W."/>
            <person name="Du L."/>
            <person name="Sun Y."/>
            <person name="Zhan W."/>
            <person name="Jiang J."/>
            <person name="Wang Q."/>
            <person name="Zhang B."/>
            <person name="Ji P."/>
            <person name="Sakyi L.B."/>
            <person name="Cui X."/>
            <person name="Yuan T."/>
            <person name="Jiang B."/>
            <person name="Yang W."/>
            <person name="Lam T.T.-Y."/>
            <person name="Chang Q."/>
            <person name="Ding S."/>
            <person name="Wang X."/>
            <person name="Zhu J."/>
            <person name="Ruan X."/>
            <person name="Zhao L."/>
            <person name="Wei J."/>
            <person name="Que T."/>
            <person name="Du C."/>
            <person name="Cheng J."/>
            <person name="Dai P."/>
            <person name="Han X."/>
            <person name="Huang E."/>
            <person name="Gao Y."/>
            <person name="Liu J."/>
            <person name="Shao H."/>
            <person name="Ye R."/>
            <person name="Li L."/>
            <person name="Wei W."/>
            <person name="Wang X."/>
            <person name="Wang C."/>
            <person name="Yang T."/>
            <person name="Huo Q."/>
            <person name="Li W."/>
            <person name="Guo W."/>
            <person name="Chen H."/>
            <person name="Zhou L."/>
            <person name="Ni X."/>
            <person name="Tian J."/>
            <person name="Zhou Y."/>
            <person name="Sheng Y."/>
            <person name="Liu T."/>
            <person name="Pan Y."/>
            <person name="Xia L."/>
            <person name="Li J."/>
            <person name="Zhao F."/>
            <person name="Cao W."/>
        </authorList>
    </citation>
    <scope>NUCLEOTIDE SEQUENCE</scope>
    <source>
        <strain evidence="1">Dsil-2018</strain>
    </source>
</reference>
<organism evidence="1 2">
    <name type="scientific">Dermacentor silvarum</name>
    <name type="common">Tick</name>
    <dbReference type="NCBI Taxonomy" id="543639"/>
    <lineage>
        <taxon>Eukaryota</taxon>
        <taxon>Metazoa</taxon>
        <taxon>Ecdysozoa</taxon>
        <taxon>Arthropoda</taxon>
        <taxon>Chelicerata</taxon>
        <taxon>Arachnida</taxon>
        <taxon>Acari</taxon>
        <taxon>Parasitiformes</taxon>
        <taxon>Ixodida</taxon>
        <taxon>Ixodoidea</taxon>
        <taxon>Ixodidae</taxon>
        <taxon>Rhipicephalinae</taxon>
        <taxon>Dermacentor</taxon>
    </lineage>
</organism>
<comment type="caution">
    <text evidence="1">The sequence shown here is derived from an EMBL/GenBank/DDBJ whole genome shotgun (WGS) entry which is preliminary data.</text>
</comment>